<dbReference type="GO" id="GO:0004623">
    <property type="term" value="F:phospholipase A2 activity"/>
    <property type="evidence" value="ECO:0007669"/>
    <property type="project" value="InterPro"/>
</dbReference>
<dbReference type="EMBL" id="JAEMWZ010000463">
    <property type="protein sequence ID" value="KAG7116245.1"/>
    <property type="molecule type" value="Genomic_DNA"/>
</dbReference>
<keyword evidence="1" id="KW-0732">Signal</keyword>
<feature type="chain" id="PRO_5044365748" evidence="1">
    <location>
        <begin position="19"/>
        <end position="211"/>
    </location>
</feature>
<dbReference type="OrthoDB" id="5120271at2759"/>
<protein>
    <submittedName>
        <fullName evidence="3">Putative secreted protein like</fullName>
    </submittedName>
</protein>
<accession>A0A0G4KEU9</accession>
<dbReference type="InterPro" id="IPR015141">
    <property type="entry name" value="PLipase_A2_prok/fun"/>
</dbReference>
<organism evidence="2 4">
    <name type="scientific">Verticillium longisporum</name>
    <name type="common">Verticillium dahliae var. longisporum</name>
    <dbReference type="NCBI Taxonomy" id="100787"/>
    <lineage>
        <taxon>Eukaryota</taxon>
        <taxon>Fungi</taxon>
        <taxon>Dikarya</taxon>
        <taxon>Ascomycota</taxon>
        <taxon>Pezizomycotina</taxon>
        <taxon>Sordariomycetes</taxon>
        <taxon>Hypocreomycetidae</taxon>
        <taxon>Glomerellales</taxon>
        <taxon>Plectosphaerellaceae</taxon>
        <taxon>Verticillium</taxon>
    </lineage>
</organism>
<sequence>MKNVFAASVALLAAFSSAMPTSSPMETDASITLSTLESRAVVCTVGAVDRLIFKTTIPVFLKARKAKDPKRCRWDSDGCTSAPDRPAMFNFKPACQRHDFGYRNTKAQRRYTSAMKKRIDDQFKKDLYKYCSGFKGLLAFQGVRCRRYADIYYVAVRKFGRRDLEAVEDESIVKRAETEEAEEEFEYFDANDVDPDIEGQVIPELTDDDEE</sequence>
<proteinExistence type="predicted"/>
<dbReference type="AlphaFoldDB" id="A0A0G4KEU9"/>
<dbReference type="GO" id="GO:0006644">
    <property type="term" value="P:phospholipid metabolic process"/>
    <property type="evidence" value="ECO:0007669"/>
    <property type="project" value="InterPro"/>
</dbReference>
<name>A0A0G4KEU9_VERLO</name>
<evidence type="ECO:0000313" key="2">
    <source>
        <dbReference type="EMBL" id="CRJ88107.1"/>
    </source>
</evidence>
<evidence type="ECO:0000256" key="1">
    <source>
        <dbReference type="SAM" id="SignalP"/>
    </source>
</evidence>
<dbReference type="Proteomes" id="UP000689129">
    <property type="component" value="Unassembled WGS sequence"/>
</dbReference>
<dbReference type="EMBL" id="CVQI01000002">
    <property type="protein sequence ID" value="CRJ88107.1"/>
    <property type="molecule type" value="Genomic_DNA"/>
</dbReference>
<evidence type="ECO:0000313" key="3">
    <source>
        <dbReference type="EMBL" id="KAG7116245.1"/>
    </source>
</evidence>
<gene>
    <name evidence="2" type="ORF">BN1723_001515</name>
    <name evidence="3" type="ORF">HYQ45_016094</name>
</gene>
<evidence type="ECO:0000313" key="4">
    <source>
        <dbReference type="Proteomes" id="UP000045706"/>
    </source>
</evidence>
<dbReference type="Pfam" id="PF09056">
    <property type="entry name" value="Phospholip_A2_3"/>
    <property type="match status" value="1"/>
</dbReference>
<dbReference type="Proteomes" id="UP000045706">
    <property type="component" value="Unassembled WGS sequence"/>
</dbReference>
<reference evidence="3" key="3">
    <citation type="journal article" date="2021" name="Mol. Plant Pathol.">
        <title>A 20-kb lineage-specific genomic region tames virulence in pathogenic amphidiploid Verticillium longisporum.</title>
        <authorList>
            <person name="Harting R."/>
            <person name="Starke J."/>
            <person name="Kusch H."/>
            <person name="Poggeler S."/>
            <person name="Maurus I."/>
            <person name="Schluter R."/>
            <person name="Landesfeind M."/>
            <person name="Bulla I."/>
            <person name="Nowrousian M."/>
            <person name="de Jonge R."/>
            <person name="Stahlhut G."/>
            <person name="Hoff K.J."/>
            <person name="Asshauer K.P."/>
            <person name="Thurmer A."/>
            <person name="Stanke M."/>
            <person name="Daniel R."/>
            <person name="Morgenstern B."/>
            <person name="Thomma B.P.H.J."/>
            <person name="Kronstad J.W."/>
            <person name="Braus-Stromeyer S.A."/>
            <person name="Braus G.H."/>
        </authorList>
    </citation>
    <scope>NUCLEOTIDE SEQUENCE</scope>
    <source>
        <strain evidence="3">Vl32</strain>
    </source>
</reference>
<dbReference type="InterPro" id="IPR036444">
    <property type="entry name" value="PLipase_A2_dom_sf"/>
</dbReference>
<feature type="signal peptide" evidence="1">
    <location>
        <begin position="1"/>
        <end position="18"/>
    </location>
</feature>
<dbReference type="GO" id="GO:0050482">
    <property type="term" value="P:arachidonate secretion"/>
    <property type="evidence" value="ECO:0007669"/>
    <property type="project" value="InterPro"/>
</dbReference>
<feature type="non-terminal residue" evidence="2">
    <location>
        <position position="211"/>
    </location>
</feature>
<dbReference type="SUPFAM" id="SSF48619">
    <property type="entry name" value="Phospholipase A2, PLA2"/>
    <property type="match status" value="1"/>
</dbReference>
<reference evidence="4" key="2">
    <citation type="submission" date="2015-05" db="EMBL/GenBank/DDBJ databases">
        <authorList>
            <person name="Fogelqvist Johan"/>
        </authorList>
    </citation>
    <scope>NUCLEOTIDE SEQUENCE [LARGE SCALE GENOMIC DNA]</scope>
</reference>
<dbReference type="Gene3D" id="1.20.90.10">
    <property type="entry name" value="Phospholipase A2 domain"/>
    <property type="match status" value="1"/>
</dbReference>
<reference evidence="2" key="1">
    <citation type="submission" date="2015-05" db="EMBL/GenBank/DDBJ databases">
        <authorList>
            <person name="Wang D.B."/>
            <person name="Wang M."/>
        </authorList>
    </citation>
    <scope>NUCLEOTIDE SEQUENCE [LARGE SCALE GENOMIC DNA]</scope>
    <source>
        <strain evidence="2">VL2</strain>
    </source>
</reference>